<dbReference type="PANTHER" id="PTHR43047">
    <property type="entry name" value="TWO-COMPONENT HISTIDINE PROTEIN KINASE"/>
    <property type="match status" value="1"/>
</dbReference>
<feature type="transmembrane region" description="Helical" evidence="9">
    <location>
        <begin position="308"/>
        <end position="327"/>
    </location>
</feature>
<organism evidence="11 12">
    <name type="scientific">Hydrococcus rivularis NIES-593</name>
    <dbReference type="NCBI Taxonomy" id="1921803"/>
    <lineage>
        <taxon>Bacteria</taxon>
        <taxon>Bacillati</taxon>
        <taxon>Cyanobacteriota</taxon>
        <taxon>Cyanophyceae</taxon>
        <taxon>Pleurocapsales</taxon>
        <taxon>Hydrococcaceae</taxon>
        <taxon>Hydrococcus</taxon>
    </lineage>
</organism>
<dbReference type="InterPro" id="IPR003661">
    <property type="entry name" value="HisK_dim/P_dom"/>
</dbReference>
<evidence type="ECO:0000256" key="4">
    <source>
        <dbReference type="ARBA" id="ARBA00022553"/>
    </source>
</evidence>
<dbReference type="SMART" id="SM00388">
    <property type="entry name" value="HisKA"/>
    <property type="match status" value="1"/>
</dbReference>
<evidence type="ECO:0000256" key="7">
    <source>
        <dbReference type="ARBA" id="ARBA00023012"/>
    </source>
</evidence>
<accession>A0A1U7H9M5</accession>
<dbReference type="Pfam" id="PF02518">
    <property type="entry name" value="HATPase_c"/>
    <property type="match status" value="1"/>
</dbReference>
<evidence type="ECO:0000259" key="10">
    <source>
        <dbReference type="PROSITE" id="PS50109"/>
    </source>
</evidence>
<dbReference type="Gene3D" id="1.10.287.130">
    <property type="match status" value="1"/>
</dbReference>
<proteinExistence type="inferred from homology"/>
<dbReference type="InterPro" id="IPR005467">
    <property type="entry name" value="His_kinase_dom"/>
</dbReference>
<dbReference type="CDD" id="cd00082">
    <property type="entry name" value="HisKA"/>
    <property type="match status" value="1"/>
</dbReference>
<dbReference type="GO" id="GO:0009927">
    <property type="term" value="F:histidine phosphotransfer kinase activity"/>
    <property type="evidence" value="ECO:0007669"/>
    <property type="project" value="TreeGrafter"/>
</dbReference>
<evidence type="ECO:0000256" key="5">
    <source>
        <dbReference type="ARBA" id="ARBA00022679"/>
    </source>
</evidence>
<reference evidence="11 12" key="1">
    <citation type="submission" date="2016-11" db="EMBL/GenBank/DDBJ databases">
        <title>Draft Genome Sequences of Nine Cyanobacterial Strains from Diverse Habitats.</title>
        <authorList>
            <person name="Zhu T."/>
            <person name="Hou S."/>
            <person name="Lu X."/>
            <person name="Hess W.R."/>
        </authorList>
    </citation>
    <scope>NUCLEOTIDE SEQUENCE [LARGE SCALE GENOMIC DNA]</scope>
    <source>
        <strain evidence="11 12">NIES-593</strain>
    </source>
</reference>
<dbReference type="CDD" id="cd12912">
    <property type="entry name" value="PDC2_MCP_like"/>
    <property type="match status" value="1"/>
</dbReference>
<dbReference type="SUPFAM" id="SSF47384">
    <property type="entry name" value="Homodimeric domain of signal transducing histidine kinase"/>
    <property type="match status" value="1"/>
</dbReference>
<evidence type="ECO:0000256" key="1">
    <source>
        <dbReference type="ARBA" id="ARBA00000085"/>
    </source>
</evidence>
<evidence type="ECO:0000313" key="12">
    <source>
        <dbReference type="Proteomes" id="UP000186868"/>
    </source>
</evidence>
<keyword evidence="7" id="KW-0902">Two-component regulatory system</keyword>
<evidence type="ECO:0000256" key="8">
    <source>
        <dbReference type="ARBA" id="ARBA00074306"/>
    </source>
</evidence>
<dbReference type="FunFam" id="3.30.565.10:FF:000010">
    <property type="entry name" value="Sensor histidine kinase RcsC"/>
    <property type="match status" value="1"/>
</dbReference>
<keyword evidence="9" id="KW-0812">Transmembrane</keyword>
<sequence>MALGQSSFRRILLSRLLLVSVPVLLVGVYVTYRKARSAFLETARQNLTESAVRKGESIDRSIEALRANLATASDSVVFKQGTPIQQQAFLDRLASKLPNQIQCVQLTNFQTGQVIASTCGNQPLDNPARSQGAVGQESLAVEANKISIKFLLPQQQTSSEKNEGQLELLLSAPVYDDRDRPRYVLSFKSALQEKEFVSTETQPGSLTGYTVVINQQGTILAHPLSERVGRNIREEDDANRLKDLVWSAIAGQPKFLHLFAFDEDGVELVAGYSAIASPITSERAKKWVILAVAPIDKALAPLQDIQKALFGMTLALIVASILVILYISRELARPLEQLRDYAIKKELFCKKTEAPQTCPQNFKIREFNQLASAIQEMLERLQTWGDEIVCSWREAQNANQLKNEFLATTSHELRTPLNGIINCIRIIKEGYCDSREEEIEFLQQADNAAIHLLNIINDILDIAKIEAGKLSVNLESVDLGKLLKEVINLQIASIQKKGLKLKTPHWENDIIIYTDPAKLRQVLLNVIGNAVKFTQSGSIAISIGIEKDEAPVANASKVVITVKDTGIGIDPSQQDKLFHPFVMVDGSTTRQFGGTGLGLAISRNLIELMGGSIKLHSAGCGKGTTVKIGIPLTPISPIREVSRQQTENGSQKLLASHCELPPANLASSKELTCSQK</sequence>
<feature type="transmembrane region" description="Helical" evidence="9">
    <location>
        <begin position="12"/>
        <end position="32"/>
    </location>
</feature>
<dbReference type="Gene3D" id="6.10.340.10">
    <property type="match status" value="1"/>
</dbReference>
<dbReference type="OrthoDB" id="490876at2"/>
<dbReference type="SUPFAM" id="SSF55874">
    <property type="entry name" value="ATPase domain of HSP90 chaperone/DNA topoisomerase II/histidine kinase"/>
    <property type="match status" value="1"/>
</dbReference>
<dbReference type="SMART" id="SM00387">
    <property type="entry name" value="HATPase_c"/>
    <property type="match status" value="1"/>
</dbReference>
<evidence type="ECO:0000256" key="3">
    <source>
        <dbReference type="ARBA" id="ARBA00012438"/>
    </source>
</evidence>
<dbReference type="PRINTS" id="PR00344">
    <property type="entry name" value="BCTRLSENSOR"/>
</dbReference>
<dbReference type="EMBL" id="MRCB01000032">
    <property type="protein sequence ID" value="OKH20286.1"/>
    <property type="molecule type" value="Genomic_DNA"/>
</dbReference>
<evidence type="ECO:0000313" key="11">
    <source>
        <dbReference type="EMBL" id="OKH20286.1"/>
    </source>
</evidence>
<dbReference type="InterPro" id="IPR003594">
    <property type="entry name" value="HATPase_dom"/>
</dbReference>
<dbReference type="PANTHER" id="PTHR43047:SF72">
    <property type="entry name" value="OSMOSENSING HISTIDINE PROTEIN KINASE SLN1"/>
    <property type="match status" value="1"/>
</dbReference>
<keyword evidence="5" id="KW-0808">Transferase</keyword>
<dbReference type="CDD" id="cd16922">
    <property type="entry name" value="HATPase_EvgS-ArcB-TorS-like"/>
    <property type="match status" value="1"/>
</dbReference>
<dbReference type="Gene3D" id="3.30.450.20">
    <property type="entry name" value="PAS domain"/>
    <property type="match status" value="1"/>
</dbReference>
<feature type="domain" description="Histidine kinase" evidence="10">
    <location>
        <begin position="408"/>
        <end position="634"/>
    </location>
</feature>
<keyword evidence="4" id="KW-0597">Phosphoprotein</keyword>
<keyword evidence="9" id="KW-0472">Membrane</keyword>
<evidence type="ECO:0000256" key="2">
    <source>
        <dbReference type="ARBA" id="ARBA00006402"/>
    </source>
</evidence>
<keyword evidence="6 11" id="KW-0418">Kinase</keyword>
<comment type="caution">
    <text evidence="11">The sequence shown here is derived from an EMBL/GenBank/DDBJ whole genome shotgun (WGS) entry which is preliminary data.</text>
</comment>
<dbReference type="GO" id="GO:0000155">
    <property type="term" value="F:phosphorelay sensor kinase activity"/>
    <property type="evidence" value="ECO:0007669"/>
    <property type="project" value="InterPro"/>
</dbReference>
<protein>
    <recommendedName>
        <fullName evidence="8">Circadian input-output histidine kinase CikA</fullName>
        <ecNumber evidence="3">2.7.13.3</ecNumber>
    </recommendedName>
</protein>
<dbReference type="PROSITE" id="PS50109">
    <property type="entry name" value="HIS_KIN"/>
    <property type="match status" value="1"/>
</dbReference>
<comment type="catalytic activity">
    <reaction evidence="1">
        <text>ATP + protein L-histidine = ADP + protein N-phospho-L-histidine.</text>
        <dbReference type="EC" id="2.7.13.3"/>
    </reaction>
</comment>
<dbReference type="InterPro" id="IPR036097">
    <property type="entry name" value="HisK_dim/P_sf"/>
</dbReference>
<evidence type="ECO:0000256" key="9">
    <source>
        <dbReference type="SAM" id="Phobius"/>
    </source>
</evidence>
<dbReference type="AlphaFoldDB" id="A0A1U7H9M5"/>
<dbReference type="Proteomes" id="UP000186868">
    <property type="component" value="Unassembled WGS sequence"/>
</dbReference>
<dbReference type="InterPro" id="IPR036890">
    <property type="entry name" value="HATPase_C_sf"/>
</dbReference>
<keyword evidence="9" id="KW-1133">Transmembrane helix</keyword>
<dbReference type="GO" id="GO:0005886">
    <property type="term" value="C:plasma membrane"/>
    <property type="evidence" value="ECO:0007669"/>
    <property type="project" value="TreeGrafter"/>
</dbReference>
<dbReference type="Gene3D" id="3.30.565.10">
    <property type="entry name" value="Histidine kinase-like ATPase, C-terminal domain"/>
    <property type="match status" value="1"/>
</dbReference>
<comment type="similarity">
    <text evidence="2">In the N-terminal section; belongs to the phytochrome family.</text>
</comment>
<evidence type="ECO:0000256" key="6">
    <source>
        <dbReference type="ARBA" id="ARBA00022777"/>
    </source>
</evidence>
<dbReference type="Pfam" id="PF00512">
    <property type="entry name" value="HisKA"/>
    <property type="match status" value="1"/>
</dbReference>
<gene>
    <name evidence="11" type="ORF">NIES593_19445</name>
</gene>
<name>A0A1U7H9M5_9CYAN</name>
<dbReference type="InterPro" id="IPR004358">
    <property type="entry name" value="Sig_transdc_His_kin-like_C"/>
</dbReference>
<dbReference type="EC" id="2.7.13.3" evidence="3"/>
<dbReference type="STRING" id="1921803.NIES593_19445"/>
<keyword evidence="12" id="KW-1185">Reference proteome</keyword>
<dbReference type="RefSeq" id="WP_073601168.1">
    <property type="nucleotide sequence ID" value="NZ_MRCB01000032.1"/>
</dbReference>